<dbReference type="PROSITE" id="PS00375">
    <property type="entry name" value="UDPGT"/>
    <property type="match status" value="1"/>
</dbReference>
<evidence type="ECO:0000313" key="6">
    <source>
        <dbReference type="Proteomes" id="UP001454036"/>
    </source>
</evidence>
<proteinExistence type="inferred from homology"/>
<dbReference type="Gene3D" id="3.40.50.2000">
    <property type="entry name" value="Glycogen Phosphorylase B"/>
    <property type="match status" value="2"/>
</dbReference>
<dbReference type="EC" id="2.4.1.-" evidence="4"/>
<dbReference type="PANTHER" id="PTHR48047">
    <property type="entry name" value="GLYCOSYLTRANSFERASE"/>
    <property type="match status" value="1"/>
</dbReference>
<gene>
    <name evidence="5" type="ORF">LIER_40849</name>
</gene>
<comment type="caution">
    <text evidence="5">The sequence shown here is derived from an EMBL/GenBank/DDBJ whole genome shotgun (WGS) entry which is preliminary data.</text>
</comment>
<dbReference type="Pfam" id="PF00201">
    <property type="entry name" value="UDPGT"/>
    <property type="match status" value="1"/>
</dbReference>
<evidence type="ECO:0000313" key="5">
    <source>
        <dbReference type="EMBL" id="GAA0169913.1"/>
    </source>
</evidence>
<comment type="similarity">
    <text evidence="1 3">Belongs to the UDP-glycosyltransferase family.</text>
</comment>
<keyword evidence="2 3" id="KW-0808">Transferase</keyword>
<organism evidence="5 6">
    <name type="scientific">Lithospermum erythrorhizon</name>
    <name type="common">Purple gromwell</name>
    <name type="synonym">Lithospermum officinale var. erythrorhizon</name>
    <dbReference type="NCBI Taxonomy" id="34254"/>
    <lineage>
        <taxon>Eukaryota</taxon>
        <taxon>Viridiplantae</taxon>
        <taxon>Streptophyta</taxon>
        <taxon>Embryophyta</taxon>
        <taxon>Tracheophyta</taxon>
        <taxon>Spermatophyta</taxon>
        <taxon>Magnoliopsida</taxon>
        <taxon>eudicotyledons</taxon>
        <taxon>Gunneridae</taxon>
        <taxon>Pentapetalae</taxon>
        <taxon>asterids</taxon>
        <taxon>lamiids</taxon>
        <taxon>Boraginales</taxon>
        <taxon>Boraginaceae</taxon>
        <taxon>Boraginoideae</taxon>
        <taxon>Lithospermeae</taxon>
        <taxon>Lithospermum</taxon>
    </lineage>
</organism>
<evidence type="ECO:0000256" key="3">
    <source>
        <dbReference type="RuleBase" id="RU003718"/>
    </source>
</evidence>
<dbReference type="GO" id="GO:0035251">
    <property type="term" value="F:UDP-glucosyltransferase activity"/>
    <property type="evidence" value="ECO:0007669"/>
    <property type="project" value="TreeGrafter"/>
</dbReference>
<evidence type="ECO:0000256" key="4">
    <source>
        <dbReference type="RuleBase" id="RU362057"/>
    </source>
</evidence>
<dbReference type="PANTHER" id="PTHR48047:SF51">
    <property type="entry name" value="GLYCOSYLTRANSFERASE"/>
    <property type="match status" value="1"/>
</dbReference>
<dbReference type="SUPFAM" id="SSF53756">
    <property type="entry name" value="UDP-Glycosyltransferase/glycogen phosphorylase"/>
    <property type="match status" value="1"/>
</dbReference>
<keyword evidence="6" id="KW-1185">Reference proteome</keyword>
<keyword evidence="3" id="KW-0328">Glycosyltransferase</keyword>
<name>A0AAV3R1R9_LITER</name>
<dbReference type="AlphaFoldDB" id="A0AAV3R1R9"/>
<dbReference type="InterPro" id="IPR002213">
    <property type="entry name" value="UDP_glucos_trans"/>
</dbReference>
<dbReference type="InterPro" id="IPR035595">
    <property type="entry name" value="UDP_glycos_trans_CS"/>
</dbReference>
<evidence type="ECO:0000256" key="2">
    <source>
        <dbReference type="ARBA" id="ARBA00022679"/>
    </source>
</evidence>
<dbReference type="FunFam" id="3.40.50.2000:FF:000107">
    <property type="entry name" value="Glycosyltransferase"/>
    <property type="match status" value="1"/>
</dbReference>
<protein>
    <recommendedName>
        <fullName evidence="4">Glycosyltransferase</fullName>
        <ecNumber evidence="4">2.4.1.-</ecNumber>
    </recommendedName>
</protein>
<dbReference type="Proteomes" id="UP001454036">
    <property type="component" value="Unassembled WGS sequence"/>
</dbReference>
<dbReference type="EMBL" id="BAABME010024290">
    <property type="protein sequence ID" value="GAA0169913.1"/>
    <property type="molecule type" value="Genomic_DNA"/>
</dbReference>
<reference evidence="5 6" key="1">
    <citation type="submission" date="2024-01" db="EMBL/GenBank/DDBJ databases">
        <title>The complete chloroplast genome sequence of Lithospermum erythrorhizon: insights into the phylogenetic relationship among Boraginaceae species and the maternal lineages of purple gromwells.</title>
        <authorList>
            <person name="Okada T."/>
            <person name="Watanabe K."/>
        </authorList>
    </citation>
    <scope>NUCLEOTIDE SEQUENCE [LARGE SCALE GENOMIC DNA]</scope>
</reference>
<evidence type="ECO:0000256" key="1">
    <source>
        <dbReference type="ARBA" id="ARBA00009995"/>
    </source>
</evidence>
<accession>A0AAV3R1R9</accession>
<dbReference type="CDD" id="cd03784">
    <property type="entry name" value="GT1_Gtf-like"/>
    <property type="match status" value="1"/>
</dbReference>
<sequence>MDSSSPHIILFPFMSKGHTIPLLHLSRLLFHRGATVTIFTTPANLPFITTSLSDAKVSKIISLPFPENIPGIPNGTESTDALPSMSLFPVFATATKEMQPHFEMALESLPKATFMISDGFLFWTLDSCNKFNIPRLVFYGMNNYAMTISRIVGQNELLMKAKTEDEEFVVNDFPWIKLTRQDFVPPFTDREPKGIYFEFVMQAAIATTKSYGIVVNSFYELEHKFCDYYNLNYKPKSWSVGPLCLAEKLASFNIKSEGYKKPHWIKWLDSKLEQGETVLYVGFGSQAEISSQQVNEIKTALEKSQVNFLWVVRNYNQDELSDDGFEERVKERGLMVKEWVDQREILEHKSVEGFLSHCGWNSVLESICAKVPIIAWPMMAEQPLNARMVVEELKIGLRIKTHDGSLEGFVKAEVLENMVRELMGGEMGKEARKRVEEFSEAAMKAIEECGSSWCALNALINELHNKRSA</sequence>